<dbReference type="Proteomes" id="UP000327118">
    <property type="component" value="Unassembled WGS sequence"/>
</dbReference>
<keyword evidence="3" id="KW-1185">Reference proteome</keyword>
<gene>
    <name evidence="2" type="ORF">BDV28DRAFT_77767</name>
</gene>
<dbReference type="AlphaFoldDB" id="A0A5N6YV64"/>
<proteinExistence type="predicted"/>
<evidence type="ECO:0000313" key="3">
    <source>
        <dbReference type="Proteomes" id="UP000327118"/>
    </source>
</evidence>
<evidence type="ECO:0000313" key="2">
    <source>
        <dbReference type="EMBL" id="KAE8348783.1"/>
    </source>
</evidence>
<evidence type="ECO:0000256" key="1">
    <source>
        <dbReference type="SAM" id="MobiDB-lite"/>
    </source>
</evidence>
<feature type="compositionally biased region" description="Pro residues" evidence="1">
    <location>
        <begin position="158"/>
        <end position="167"/>
    </location>
</feature>
<feature type="compositionally biased region" description="Basic and acidic residues" evidence="1">
    <location>
        <begin position="81"/>
        <end position="90"/>
    </location>
</feature>
<sequence>MPFIMSDLPNHVDELEHSDEDVLVQSQKLPSAPCPWRDEGKNQPEKDVSGYQQSLDDRMSLDPAGPSNEGAEGISGSYWKESFRIQSHDSDSDEGMGDLDNMSIDTPRPTPEHGDRSSYSHTLQEELQSPENQSQSDVVSAEANLEPNESEYEAPETIHPPSPPLPPECDLELEEVEIIDRNAQSPLDEMDIGEKNARSRHEWAVLMRLI</sequence>
<organism evidence="2 3">
    <name type="scientific">Aspergillus coremiiformis</name>
    <dbReference type="NCBI Taxonomy" id="138285"/>
    <lineage>
        <taxon>Eukaryota</taxon>
        <taxon>Fungi</taxon>
        <taxon>Dikarya</taxon>
        <taxon>Ascomycota</taxon>
        <taxon>Pezizomycotina</taxon>
        <taxon>Eurotiomycetes</taxon>
        <taxon>Eurotiomycetidae</taxon>
        <taxon>Eurotiales</taxon>
        <taxon>Aspergillaceae</taxon>
        <taxon>Aspergillus</taxon>
        <taxon>Aspergillus subgen. Circumdati</taxon>
    </lineage>
</organism>
<reference evidence="3" key="1">
    <citation type="submission" date="2019-04" db="EMBL/GenBank/DDBJ databases">
        <title>Friends and foes A comparative genomics studyof 23 Aspergillus species from section Flavi.</title>
        <authorList>
            <consortium name="DOE Joint Genome Institute"/>
            <person name="Kjaerbolling I."/>
            <person name="Vesth T."/>
            <person name="Frisvad J.C."/>
            <person name="Nybo J.L."/>
            <person name="Theobald S."/>
            <person name="Kildgaard S."/>
            <person name="Isbrandt T."/>
            <person name="Kuo A."/>
            <person name="Sato A."/>
            <person name="Lyhne E.K."/>
            <person name="Kogle M.E."/>
            <person name="Wiebenga A."/>
            <person name="Kun R.S."/>
            <person name="Lubbers R.J."/>
            <person name="Makela M.R."/>
            <person name="Barry K."/>
            <person name="Chovatia M."/>
            <person name="Clum A."/>
            <person name="Daum C."/>
            <person name="Haridas S."/>
            <person name="He G."/>
            <person name="LaButti K."/>
            <person name="Lipzen A."/>
            <person name="Mondo S."/>
            <person name="Riley R."/>
            <person name="Salamov A."/>
            <person name="Simmons B.A."/>
            <person name="Magnuson J.K."/>
            <person name="Henrissat B."/>
            <person name="Mortensen U.H."/>
            <person name="Larsen T.O."/>
            <person name="Devries R.P."/>
            <person name="Grigoriev I.V."/>
            <person name="Machida M."/>
            <person name="Baker S.E."/>
            <person name="Andersen M.R."/>
        </authorList>
    </citation>
    <scope>NUCLEOTIDE SEQUENCE [LARGE SCALE GENOMIC DNA]</scope>
    <source>
        <strain evidence="3">CBS 553.77</strain>
    </source>
</reference>
<accession>A0A5N6YV64</accession>
<feature type="compositionally biased region" description="Basic and acidic residues" evidence="1">
    <location>
        <begin position="36"/>
        <end position="48"/>
    </location>
</feature>
<feature type="compositionally biased region" description="Polar residues" evidence="1">
    <location>
        <begin position="119"/>
        <end position="138"/>
    </location>
</feature>
<name>A0A5N6YV64_9EURO</name>
<protein>
    <submittedName>
        <fullName evidence="2">Uncharacterized protein</fullName>
    </submittedName>
</protein>
<feature type="region of interest" description="Disordered" evidence="1">
    <location>
        <begin position="22"/>
        <end position="169"/>
    </location>
</feature>
<dbReference type="EMBL" id="ML739399">
    <property type="protein sequence ID" value="KAE8348783.1"/>
    <property type="molecule type" value="Genomic_DNA"/>
</dbReference>